<evidence type="ECO:0000256" key="2">
    <source>
        <dbReference type="ARBA" id="ARBA00022692"/>
    </source>
</evidence>
<evidence type="ECO:0000256" key="7">
    <source>
        <dbReference type="ARBA" id="ARBA00022989"/>
    </source>
</evidence>
<dbReference type="SUPFAM" id="SSF54791">
    <property type="entry name" value="Eukaryotic type KH-domain (KH-domain type I)"/>
    <property type="match status" value="1"/>
</dbReference>
<dbReference type="EC" id="3.1.-.-" evidence="9 10"/>
<dbReference type="NCBIfam" id="TIGR00277">
    <property type="entry name" value="HDIG"/>
    <property type="match status" value="1"/>
</dbReference>
<evidence type="ECO:0000256" key="4">
    <source>
        <dbReference type="ARBA" id="ARBA00022759"/>
    </source>
</evidence>
<dbReference type="InterPro" id="IPR036612">
    <property type="entry name" value="KH_dom_type_1_sf"/>
</dbReference>
<gene>
    <name evidence="9 13" type="primary">rny</name>
    <name evidence="13" type="ORF">EQG63_09390</name>
</gene>
<evidence type="ECO:0000256" key="6">
    <source>
        <dbReference type="ARBA" id="ARBA00022884"/>
    </source>
</evidence>
<dbReference type="Gene3D" id="3.30.1370.10">
    <property type="entry name" value="K Homology domain, type 1"/>
    <property type="match status" value="1"/>
</dbReference>
<dbReference type="InterPro" id="IPR006674">
    <property type="entry name" value="HD_domain"/>
</dbReference>
<dbReference type="GO" id="GO:0005886">
    <property type="term" value="C:plasma membrane"/>
    <property type="evidence" value="ECO:0007669"/>
    <property type="project" value="UniProtKB-UniRule"/>
</dbReference>
<dbReference type="CDD" id="cd22431">
    <property type="entry name" value="KH-I_RNaseY"/>
    <property type="match status" value="1"/>
</dbReference>
<dbReference type="Pfam" id="PF12072">
    <property type="entry name" value="RNase_Y_N"/>
    <property type="match status" value="1"/>
</dbReference>
<dbReference type="InterPro" id="IPR017705">
    <property type="entry name" value="Ribonuclease_Y"/>
</dbReference>
<name>A0A4Q1K3S4_9FLAO</name>
<dbReference type="Gene3D" id="1.10.3210.10">
    <property type="entry name" value="Hypothetical protein af1432"/>
    <property type="match status" value="1"/>
</dbReference>
<proteinExistence type="inferred from homology"/>
<dbReference type="InterPro" id="IPR004087">
    <property type="entry name" value="KH_dom"/>
</dbReference>
<dbReference type="PANTHER" id="PTHR12826">
    <property type="entry name" value="RIBONUCLEASE Y"/>
    <property type="match status" value="1"/>
</dbReference>
<evidence type="ECO:0000313" key="13">
    <source>
        <dbReference type="EMBL" id="RXR17693.1"/>
    </source>
</evidence>
<dbReference type="Pfam" id="PF00013">
    <property type="entry name" value="KH_1"/>
    <property type="match status" value="1"/>
</dbReference>
<keyword evidence="8" id="KW-0472">Membrane</keyword>
<dbReference type="PANTHER" id="PTHR12826:SF15">
    <property type="entry name" value="RIBONUCLEASE Y"/>
    <property type="match status" value="1"/>
</dbReference>
<dbReference type="InterPro" id="IPR004088">
    <property type="entry name" value="KH_dom_type_1"/>
</dbReference>
<dbReference type="InterPro" id="IPR003607">
    <property type="entry name" value="HD/PDEase_dom"/>
</dbReference>
<dbReference type="AlphaFoldDB" id="A0A4Q1K3S4"/>
<keyword evidence="4 9" id="KW-0255">Endonuclease</keyword>
<dbReference type="SUPFAM" id="SSF109604">
    <property type="entry name" value="HD-domain/PDEase-like"/>
    <property type="match status" value="1"/>
</dbReference>
<comment type="similarity">
    <text evidence="9">Belongs to the RNase Y family.</text>
</comment>
<evidence type="ECO:0000256" key="8">
    <source>
        <dbReference type="ARBA" id="ARBA00023136"/>
    </source>
</evidence>
<keyword evidence="11" id="KW-0175">Coiled coil</keyword>
<dbReference type="CDD" id="cd00077">
    <property type="entry name" value="HDc"/>
    <property type="match status" value="1"/>
</dbReference>
<dbReference type="SMART" id="SM00471">
    <property type="entry name" value="HDc"/>
    <property type="match status" value="1"/>
</dbReference>
<feature type="domain" description="HD" evidence="12">
    <location>
        <begin position="336"/>
        <end position="429"/>
    </location>
</feature>
<comment type="function">
    <text evidence="9">Endoribonuclease that initiates mRNA decay.</text>
</comment>
<dbReference type="SMART" id="SM00322">
    <property type="entry name" value="KH"/>
    <property type="match status" value="1"/>
</dbReference>
<keyword evidence="3 9" id="KW-0540">Nuclease</keyword>
<comment type="caution">
    <text evidence="13">The sequence shown here is derived from an EMBL/GenBank/DDBJ whole genome shotgun (WGS) entry which is preliminary data.</text>
</comment>
<keyword evidence="2" id="KW-0812">Transmembrane</keyword>
<dbReference type="GO" id="GO:0016787">
    <property type="term" value="F:hydrolase activity"/>
    <property type="evidence" value="ECO:0007669"/>
    <property type="project" value="UniProtKB-KW"/>
</dbReference>
<evidence type="ECO:0000256" key="9">
    <source>
        <dbReference type="HAMAP-Rule" id="MF_00335"/>
    </source>
</evidence>
<organism evidence="13 14">
    <name type="scientific">Flavobacterium amnicola</name>
    <dbReference type="NCBI Taxonomy" id="2506422"/>
    <lineage>
        <taxon>Bacteria</taxon>
        <taxon>Pseudomonadati</taxon>
        <taxon>Bacteroidota</taxon>
        <taxon>Flavobacteriia</taxon>
        <taxon>Flavobacteriales</taxon>
        <taxon>Flavobacteriaceae</taxon>
        <taxon>Flavobacterium</taxon>
    </lineage>
</organism>
<keyword evidence="1" id="KW-1003">Cell membrane</keyword>
<dbReference type="HAMAP" id="MF_00335">
    <property type="entry name" value="RNase_Y"/>
    <property type="match status" value="1"/>
</dbReference>
<evidence type="ECO:0000313" key="14">
    <source>
        <dbReference type="Proteomes" id="UP000290283"/>
    </source>
</evidence>
<evidence type="ECO:0000256" key="10">
    <source>
        <dbReference type="NCBIfam" id="TIGR03319"/>
    </source>
</evidence>
<dbReference type="Proteomes" id="UP000290283">
    <property type="component" value="Unassembled WGS sequence"/>
</dbReference>
<dbReference type="GO" id="GO:0004521">
    <property type="term" value="F:RNA endonuclease activity"/>
    <property type="evidence" value="ECO:0007669"/>
    <property type="project" value="UniProtKB-UniRule"/>
</dbReference>
<evidence type="ECO:0000256" key="3">
    <source>
        <dbReference type="ARBA" id="ARBA00022722"/>
    </source>
</evidence>
<evidence type="ECO:0000256" key="11">
    <source>
        <dbReference type="SAM" id="Coils"/>
    </source>
</evidence>
<protein>
    <recommendedName>
        <fullName evidence="9 10">Ribonuclease Y</fullName>
        <shortName evidence="9">RNase Y</shortName>
        <ecNumber evidence="9 10">3.1.-.-</ecNumber>
    </recommendedName>
</protein>
<dbReference type="PROSITE" id="PS50084">
    <property type="entry name" value="KH_TYPE_1"/>
    <property type="match status" value="1"/>
</dbReference>
<dbReference type="EMBL" id="SBKO01000004">
    <property type="protein sequence ID" value="RXR17693.1"/>
    <property type="molecule type" value="Genomic_DNA"/>
</dbReference>
<dbReference type="InterPro" id="IPR022711">
    <property type="entry name" value="RNase_Y_N"/>
</dbReference>
<evidence type="ECO:0000259" key="12">
    <source>
        <dbReference type="PROSITE" id="PS51831"/>
    </source>
</evidence>
<dbReference type="PROSITE" id="PS51831">
    <property type="entry name" value="HD"/>
    <property type="match status" value="1"/>
</dbReference>
<dbReference type="GO" id="GO:0006402">
    <property type="term" value="P:mRNA catabolic process"/>
    <property type="evidence" value="ECO:0007669"/>
    <property type="project" value="UniProtKB-UniRule"/>
</dbReference>
<keyword evidence="5 9" id="KW-0378">Hydrolase</keyword>
<feature type="coiled-coil region" evidence="11">
    <location>
        <begin position="37"/>
        <end position="136"/>
    </location>
</feature>
<keyword evidence="14" id="KW-1185">Reference proteome</keyword>
<keyword evidence="6 9" id="KW-0694">RNA-binding</keyword>
<reference evidence="14" key="1">
    <citation type="submission" date="2019-01" db="EMBL/GenBank/DDBJ databases">
        <title>Cytophagaceae bacterium strain CAR-16.</title>
        <authorList>
            <person name="Chen W.-M."/>
        </authorList>
    </citation>
    <scope>NUCLEOTIDE SEQUENCE [LARGE SCALE GENOMIC DNA]</scope>
    <source>
        <strain evidence="14">LLJ-11</strain>
    </source>
</reference>
<dbReference type="FunFam" id="1.10.3210.10:FF:000013">
    <property type="entry name" value="Ribonuclease Y"/>
    <property type="match status" value="1"/>
</dbReference>
<evidence type="ECO:0000256" key="5">
    <source>
        <dbReference type="ARBA" id="ARBA00022801"/>
    </source>
</evidence>
<evidence type="ECO:0000256" key="1">
    <source>
        <dbReference type="ARBA" id="ARBA00022475"/>
    </source>
</evidence>
<accession>A0A4Q1K3S4</accession>
<dbReference type="RefSeq" id="WP_129436121.1">
    <property type="nucleotide sequence ID" value="NZ_SBKO01000004.1"/>
</dbReference>
<keyword evidence="7" id="KW-1133">Transmembrane helix</keyword>
<sequence>MDILLIIIAAIAGIAGGFGIAKYLEKSNVSNLVKNAKKEATSILKDANQEAENIKKDKILQAKEKFIELKAEHEQVILTRDRKVAEVEKRVRDKESQISNELAKAKKINDDFEAKTAEYTAKIENLEKKTVEVEKMHKSQVEQLEVISGLSADEAKEQLIESLKAEAKTNAMAHIQDTIEEAKLTAQQEAKKIIISTIQRVGTEEAVENCVSVFNIESDDVKGRIIGREGRNIRAIEAATGVEIIVDDTPEAIILSCFDPVRREIARLSLHKLVTDGRIHPARIEEVVAKTTKQIEEEIIEVGKRTVIDLGIHGLHPELIKVVGRMKYRSSYGQNLLQHSREVAKLCGIMAAELGLNVKLAKRAGLLHDIGKVPDTESDLPHALLGMQWAEKYGEKEEVCNAIGAHHDEIEMKSLISPIIQVCDAISGARPGARRQVLDSYIQRLKDLEEIAYGFGGVKSAYAIQAGRELRVIVESEKVSDDMASKLSFDISHKIQTEMTYPGQVKITVIRETRAVNIAK</sequence>
<dbReference type="Pfam" id="PF01966">
    <property type="entry name" value="HD"/>
    <property type="match status" value="1"/>
</dbReference>
<dbReference type="GO" id="GO:0003723">
    <property type="term" value="F:RNA binding"/>
    <property type="evidence" value="ECO:0007669"/>
    <property type="project" value="UniProtKB-UniRule"/>
</dbReference>
<dbReference type="OrthoDB" id="9803205at2"/>
<dbReference type="InterPro" id="IPR006675">
    <property type="entry name" value="HDIG_dom"/>
</dbReference>
<dbReference type="NCBIfam" id="TIGR03319">
    <property type="entry name" value="RNase_Y"/>
    <property type="match status" value="1"/>
</dbReference>